<dbReference type="Proteomes" id="UP000266066">
    <property type="component" value="Unassembled WGS sequence"/>
</dbReference>
<accession>A0A395UVF9</accession>
<dbReference type="EMBL" id="QROF01000004">
    <property type="protein sequence ID" value="RHL05437.1"/>
    <property type="molecule type" value="Genomic_DNA"/>
</dbReference>
<dbReference type="AlphaFoldDB" id="A0A395UVF9"/>
<dbReference type="EMBL" id="QRUJ01000018">
    <property type="protein sequence ID" value="RGR52833.1"/>
    <property type="molecule type" value="Genomic_DNA"/>
</dbReference>
<dbReference type="Proteomes" id="UP000286181">
    <property type="component" value="Unassembled WGS sequence"/>
</dbReference>
<sequence length="144" mass="16567">MKRFLQVLALIFFGFIGLIGAFFLLMLLLEFFANLVLSHRFGVNGALGWMIAGIICLAIGGGGVWFALSMDRCPACKKIFAMKPGKREFLGKENVVERKEYNIYNRNHEVTGTYEKDVPVTKLYYYQWYICKYCGHKESETIVR</sequence>
<dbReference type="RefSeq" id="WP_118004726.1">
    <property type="nucleotide sequence ID" value="NZ_QROF01000004.1"/>
</dbReference>
<evidence type="ECO:0000313" key="4">
    <source>
        <dbReference type="EMBL" id="RHL05437.1"/>
    </source>
</evidence>
<protein>
    <submittedName>
        <fullName evidence="2">Uncharacterized protein</fullName>
    </submittedName>
</protein>
<evidence type="ECO:0000313" key="6">
    <source>
        <dbReference type="Proteomes" id="UP000284296"/>
    </source>
</evidence>
<reference evidence="5 6" key="1">
    <citation type="submission" date="2018-08" db="EMBL/GenBank/DDBJ databases">
        <title>A genome reference for cultivated species of the human gut microbiota.</title>
        <authorList>
            <person name="Zou Y."/>
            <person name="Xue W."/>
            <person name="Luo G."/>
        </authorList>
    </citation>
    <scope>NUCLEOTIDE SEQUENCE [LARGE SCALE GENOMIC DNA]</scope>
    <source>
        <strain evidence="3 6">AF18-16LB</strain>
        <strain evidence="2 5">AF25-15</strain>
        <strain evidence="4 7">AF39-14AC</strain>
    </source>
</reference>
<keyword evidence="1" id="KW-0472">Membrane</keyword>
<evidence type="ECO:0000313" key="2">
    <source>
        <dbReference type="EMBL" id="RGR52833.1"/>
    </source>
</evidence>
<name>A0A395UVF9_9FIRM</name>
<proteinExistence type="predicted"/>
<keyword evidence="1" id="KW-0812">Transmembrane</keyword>
<dbReference type="Proteomes" id="UP000284296">
    <property type="component" value="Unassembled WGS sequence"/>
</dbReference>
<evidence type="ECO:0000313" key="5">
    <source>
        <dbReference type="Proteomes" id="UP000266066"/>
    </source>
</evidence>
<evidence type="ECO:0000256" key="1">
    <source>
        <dbReference type="SAM" id="Phobius"/>
    </source>
</evidence>
<comment type="caution">
    <text evidence="2">The sequence shown here is derived from an EMBL/GenBank/DDBJ whole genome shotgun (WGS) entry which is preliminary data.</text>
</comment>
<evidence type="ECO:0000313" key="3">
    <source>
        <dbReference type="EMBL" id="RGT78954.1"/>
    </source>
</evidence>
<evidence type="ECO:0000313" key="7">
    <source>
        <dbReference type="Proteomes" id="UP000286181"/>
    </source>
</evidence>
<organism evidence="2 5">
    <name type="scientific">Agathobacter rectalis</name>
    <dbReference type="NCBI Taxonomy" id="39491"/>
    <lineage>
        <taxon>Bacteria</taxon>
        <taxon>Bacillati</taxon>
        <taxon>Bacillota</taxon>
        <taxon>Clostridia</taxon>
        <taxon>Lachnospirales</taxon>
        <taxon>Lachnospiraceae</taxon>
        <taxon>Agathobacter</taxon>
    </lineage>
</organism>
<dbReference type="EMBL" id="QRXG01000030">
    <property type="protein sequence ID" value="RGT78954.1"/>
    <property type="molecule type" value="Genomic_DNA"/>
</dbReference>
<feature type="transmembrane region" description="Helical" evidence="1">
    <location>
        <begin position="49"/>
        <end position="68"/>
    </location>
</feature>
<feature type="transmembrane region" description="Helical" evidence="1">
    <location>
        <begin position="7"/>
        <end position="29"/>
    </location>
</feature>
<keyword evidence="1" id="KW-1133">Transmembrane helix</keyword>
<gene>
    <name evidence="4" type="ORF">DW038_05775</name>
    <name evidence="3" type="ORF">DWX06_13410</name>
    <name evidence="2" type="ORF">DWY38_13480</name>
</gene>